<dbReference type="Gene3D" id="3.30.1370.210">
    <property type="match status" value="1"/>
</dbReference>
<feature type="domain" description="C3H1-type" evidence="7">
    <location>
        <begin position="312"/>
        <end position="339"/>
    </location>
</feature>
<keyword evidence="3 5" id="KW-0862">Zinc</keyword>
<evidence type="ECO:0000256" key="1">
    <source>
        <dbReference type="ARBA" id="ARBA00022723"/>
    </source>
</evidence>
<feature type="region of interest" description="Disordered" evidence="6">
    <location>
        <begin position="650"/>
        <end position="676"/>
    </location>
</feature>
<reference evidence="8 9" key="1">
    <citation type="submission" date="2021-08" db="EMBL/GenBank/DDBJ databases">
        <title>WGS assembly of Ceratopteris richardii.</title>
        <authorList>
            <person name="Marchant D.B."/>
            <person name="Chen G."/>
            <person name="Jenkins J."/>
            <person name="Shu S."/>
            <person name="Leebens-Mack J."/>
            <person name="Grimwood J."/>
            <person name="Schmutz J."/>
            <person name="Soltis P."/>
            <person name="Soltis D."/>
            <person name="Chen Z.-H."/>
        </authorList>
    </citation>
    <scope>NUCLEOTIDE SEQUENCE [LARGE SCALE GENOMIC DNA]</scope>
    <source>
        <strain evidence="8">Whitten #5841</strain>
        <tissue evidence="8">Leaf</tissue>
    </source>
</reference>
<feature type="zinc finger region" description="C3H1-type" evidence="5">
    <location>
        <begin position="312"/>
        <end position="339"/>
    </location>
</feature>
<gene>
    <name evidence="8" type="ORF">KP509_23G038000</name>
</gene>
<dbReference type="PANTHER" id="PTHR14493">
    <property type="entry name" value="UNKEMPT FAMILY MEMBER"/>
    <property type="match status" value="1"/>
</dbReference>
<evidence type="ECO:0000256" key="2">
    <source>
        <dbReference type="ARBA" id="ARBA00022771"/>
    </source>
</evidence>
<dbReference type="EMBL" id="CM035428">
    <property type="protein sequence ID" value="KAH7301682.1"/>
    <property type="molecule type" value="Genomic_DNA"/>
</dbReference>
<evidence type="ECO:0000256" key="3">
    <source>
        <dbReference type="ARBA" id="ARBA00022833"/>
    </source>
</evidence>
<dbReference type="AlphaFoldDB" id="A0A8T2RZF6"/>
<proteinExistence type="predicted"/>
<dbReference type="Proteomes" id="UP000825935">
    <property type="component" value="Chromosome 23"/>
</dbReference>
<dbReference type="InterPro" id="IPR057444">
    <property type="entry name" value="Znf-CCCH_AtC3H23-like"/>
</dbReference>
<keyword evidence="1 5" id="KW-0479">Metal-binding</keyword>
<evidence type="ECO:0000259" key="7">
    <source>
        <dbReference type="PROSITE" id="PS50103"/>
    </source>
</evidence>
<dbReference type="SMART" id="SM00356">
    <property type="entry name" value="ZnF_C3H1"/>
    <property type="match status" value="2"/>
</dbReference>
<sequence>MQGLHVEEAPVYLDISISSLNPLFTFFHDHALFPSQSKQEALSFHEHAAKLQNPQMSSSSSQSIHKVSASISEHSTAPCWWPNQDLERISCGSFGIESLGIDCFGAMVSPLSLGKRDYGEVARGDVATGGRNAQVLLGRIGSPINLSSRDVDQAIGWIDKRANPFSFSAEVCLAPSLKDVNQDRFSNFKVLEDHRHLYSSFEASKAASSNGEEDHLGGLADLMFSRKSHANDKAQASTMALDSGYPQRENPFWGFLPCYMEMNGIQFLFPDEFYMYEFKVRRCMRGRSHDWTECPFAHPGEKARRRDPRVFIYSGIACPDFRRGICRRGNACELSHGVFECWLHPTRYRTQLCKDGKACKRRVCFFAHSPSELRTICSSASSKNGLFIRNLSSSSPKDSITACLDARRKQPLSRSQQVYSAGYGEVSGYGSDEFSGHVNDRRANILGTDDLRSGIASPDANKLEVDYSVDLFDGNNWETHGPSITKFSNPFDLKIPEEYISSFPCPSSDLMVDYGYEGRSYLAENYVASASRESMSFTTNTSLRTQVTVAKTKASLDQILSPTSTLTRDVFSSPTLSSPLSPSDSTPASIVQEFTASSTTFSDMDSPTGHPFRDALPRVTPRIDLNKDLLLCSSINRKYGLLMSSSVHVPSPLSPVSHEYQTDEPDMKDESKDSLTSRLEADTPMLHLTSTYKQMDLKSGESVIDVATRESSICACGCTERR</sequence>
<dbReference type="OrthoDB" id="10342578at2759"/>
<accession>A0A8T2RZF6</accession>
<evidence type="ECO:0000313" key="9">
    <source>
        <dbReference type="Proteomes" id="UP000825935"/>
    </source>
</evidence>
<keyword evidence="4" id="KW-0238">DNA-binding</keyword>
<dbReference type="PANTHER" id="PTHR14493:SF90">
    <property type="entry name" value="ZINC FINGER CCCH DOMAIN-CONTAINING PROTEIN 2"/>
    <property type="match status" value="1"/>
</dbReference>
<protein>
    <recommendedName>
        <fullName evidence="7">C3H1-type domain-containing protein</fullName>
    </recommendedName>
</protein>
<evidence type="ECO:0000256" key="5">
    <source>
        <dbReference type="PROSITE-ProRule" id="PRU00723"/>
    </source>
</evidence>
<evidence type="ECO:0000313" key="8">
    <source>
        <dbReference type="EMBL" id="KAH7301682.1"/>
    </source>
</evidence>
<dbReference type="GO" id="GO:0003677">
    <property type="term" value="F:DNA binding"/>
    <property type="evidence" value="ECO:0007669"/>
    <property type="project" value="UniProtKB-KW"/>
</dbReference>
<keyword evidence="2 5" id="KW-0863">Zinc-finger</keyword>
<name>A0A8T2RZF6_CERRI</name>
<comment type="caution">
    <text evidence="8">The sequence shown here is derived from an EMBL/GenBank/DDBJ whole genome shotgun (WGS) entry which is preliminary data.</text>
</comment>
<dbReference type="GO" id="GO:0008270">
    <property type="term" value="F:zinc ion binding"/>
    <property type="evidence" value="ECO:0007669"/>
    <property type="project" value="UniProtKB-KW"/>
</dbReference>
<dbReference type="PROSITE" id="PS50103">
    <property type="entry name" value="ZF_C3H1"/>
    <property type="match status" value="1"/>
</dbReference>
<keyword evidence="9" id="KW-1185">Reference proteome</keyword>
<evidence type="ECO:0000256" key="4">
    <source>
        <dbReference type="ARBA" id="ARBA00023125"/>
    </source>
</evidence>
<dbReference type="Pfam" id="PF25512">
    <property type="entry name" value="zf-CCCH_AtC3H23"/>
    <property type="match status" value="1"/>
</dbReference>
<dbReference type="InterPro" id="IPR045234">
    <property type="entry name" value="Unkempt-like"/>
</dbReference>
<dbReference type="InterPro" id="IPR000571">
    <property type="entry name" value="Znf_CCCH"/>
</dbReference>
<evidence type="ECO:0000256" key="6">
    <source>
        <dbReference type="SAM" id="MobiDB-lite"/>
    </source>
</evidence>
<organism evidence="8 9">
    <name type="scientific">Ceratopteris richardii</name>
    <name type="common">Triangle waterfern</name>
    <dbReference type="NCBI Taxonomy" id="49495"/>
    <lineage>
        <taxon>Eukaryota</taxon>
        <taxon>Viridiplantae</taxon>
        <taxon>Streptophyta</taxon>
        <taxon>Embryophyta</taxon>
        <taxon>Tracheophyta</taxon>
        <taxon>Polypodiopsida</taxon>
        <taxon>Polypodiidae</taxon>
        <taxon>Polypodiales</taxon>
        <taxon>Pteridineae</taxon>
        <taxon>Pteridaceae</taxon>
        <taxon>Parkerioideae</taxon>
        <taxon>Ceratopteris</taxon>
    </lineage>
</organism>